<feature type="signal peptide" evidence="1">
    <location>
        <begin position="1"/>
        <end position="19"/>
    </location>
</feature>
<organism evidence="2 3">
    <name type="scientific">Dreissena polymorpha</name>
    <name type="common">Zebra mussel</name>
    <name type="synonym">Mytilus polymorpha</name>
    <dbReference type="NCBI Taxonomy" id="45954"/>
    <lineage>
        <taxon>Eukaryota</taxon>
        <taxon>Metazoa</taxon>
        <taxon>Spiralia</taxon>
        <taxon>Lophotrochozoa</taxon>
        <taxon>Mollusca</taxon>
        <taxon>Bivalvia</taxon>
        <taxon>Autobranchia</taxon>
        <taxon>Heteroconchia</taxon>
        <taxon>Euheterodonta</taxon>
        <taxon>Imparidentia</taxon>
        <taxon>Neoheterodontei</taxon>
        <taxon>Myida</taxon>
        <taxon>Dreissenoidea</taxon>
        <taxon>Dreissenidae</taxon>
        <taxon>Dreissena</taxon>
    </lineage>
</organism>
<proteinExistence type="predicted"/>
<evidence type="ECO:0000256" key="1">
    <source>
        <dbReference type="SAM" id="SignalP"/>
    </source>
</evidence>
<protein>
    <recommendedName>
        <fullName evidence="4">Secreted protein</fullName>
    </recommendedName>
</protein>
<dbReference type="AlphaFoldDB" id="A0A9D4EU65"/>
<dbReference type="EMBL" id="JAIWYP010000008">
    <property type="protein sequence ID" value="KAH3785473.1"/>
    <property type="molecule type" value="Genomic_DNA"/>
</dbReference>
<keyword evidence="3" id="KW-1185">Reference proteome</keyword>
<evidence type="ECO:0000313" key="2">
    <source>
        <dbReference type="EMBL" id="KAH3785473.1"/>
    </source>
</evidence>
<evidence type="ECO:0000313" key="3">
    <source>
        <dbReference type="Proteomes" id="UP000828390"/>
    </source>
</evidence>
<dbReference type="Proteomes" id="UP000828390">
    <property type="component" value="Unassembled WGS sequence"/>
</dbReference>
<feature type="chain" id="PRO_5039697872" description="Secreted protein" evidence="1">
    <location>
        <begin position="20"/>
        <end position="71"/>
    </location>
</feature>
<reference evidence="2" key="2">
    <citation type="submission" date="2020-11" db="EMBL/GenBank/DDBJ databases">
        <authorList>
            <person name="McCartney M.A."/>
            <person name="Auch B."/>
            <person name="Kono T."/>
            <person name="Mallez S."/>
            <person name="Becker A."/>
            <person name="Gohl D.M."/>
            <person name="Silverstein K.A.T."/>
            <person name="Koren S."/>
            <person name="Bechman K.B."/>
            <person name="Herman A."/>
            <person name="Abrahante J.E."/>
            <person name="Garbe J."/>
        </authorList>
    </citation>
    <scope>NUCLEOTIDE SEQUENCE</scope>
    <source>
        <strain evidence="2">Duluth1</strain>
        <tissue evidence="2">Whole animal</tissue>
    </source>
</reference>
<name>A0A9D4EU65_DREPO</name>
<sequence length="71" mass="7834">MPMTLVTALSLIPTFFFLAHDTSDSAPSHTNLLLPCPRHQLHHSPLIPTIFSMPMTLVTALSFHTNLLPCP</sequence>
<reference evidence="2" key="1">
    <citation type="journal article" date="2019" name="bioRxiv">
        <title>The Genome of the Zebra Mussel, Dreissena polymorpha: A Resource for Invasive Species Research.</title>
        <authorList>
            <person name="McCartney M.A."/>
            <person name="Auch B."/>
            <person name="Kono T."/>
            <person name="Mallez S."/>
            <person name="Zhang Y."/>
            <person name="Obille A."/>
            <person name="Becker A."/>
            <person name="Abrahante J.E."/>
            <person name="Garbe J."/>
            <person name="Badalamenti J.P."/>
            <person name="Herman A."/>
            <person name="Mangelson H."/>
            <person name="Liachko I."/>
            <person name="Sullivan S."/>
            <person name="Sone E.D."/>
            <person name="Koren S."/>
            <person name="Silverstein K.A.T."/>
            <person name="Beckman K.B."/>
            <person name="Gohl D.M."/>
        </authorList>
    </citation>
    <scope>NUCLEOTIDE SEQUENCE</scope>
    <source>
        <strain evidence="2">Duluth1</strain>
        <tissue evidence="2">Whole animal</tissue>
    </source>
</reference>
<evidence type="ECO:0008006" key="4">
    <source>
        <dbReference type="Google" id="ProtNLM"/>
    </source>
</evidence>
<comment type="caution">
    <text evidence="2">The sequence shown here is derived from an EMBL/GenBank/DDBJ whole genome shotgun (WGS) entry which is preliminary data.</text>
</comment>
<keyword evidence="1" id="KW-0732">Signal</keyword>
<accession>A0A9D4EU65</accession>
<gene>
    <name evidence="2" type="ORF">DPMN_163563</name>
</gene>